<dbReference type="OMA" id="GAMVYNH"/>
<dbReference type="HOGENOM" id="CLU_025221_0_0_1"/>
<evidence type="ECO:0000256" key="1">
    <source>
        <dbReference type="ARBA" id="ARBA00022723"/>
    </source>
</evidence>
<accession>H2YJI1</accession>
<dbReference type="PROSITE" id="PS51157">
    <property type="entry name" value="ZF_UBR"/>
    <property type="match status" value="1"/>
</dbReference>
<dbReference type="PANTHER" id="PTHR13513:SF9">
    <property type="entry name" value="E3 UBIQUITIN-PROTEIN LIGASE UBR7-RELATED"/>
    <property type="match status" value="1"/>
</dbReference>
<evidence type="ECO:0000256" key="2">
    <source>
        <dbReference type="ARBA" id="ARBA00022771"/>
    </source>
</evidence>
<feature type="zinc finger region" description="UBR-type" evidence="4">
    <location>
        <begin position="34"/>
        <end position="105"/>
    </location>
</feature>
<organism evidence="6 7">
    <name type="scientific">Ciona savignyi</name>
    <name type="common">Pacific transparent sea squirt</name>
    <dbReference type="NCBI Taxonomy" id="51511"/>
    <lineage>
        <taxon>Eukaryota</taxon>
        <taxon>Metazoa</taxon>
        <taxon>Chordata</taxon>
        <taxon>Tunicata</taxon>
        <taxon>Ascidiacea</taxon>
        <taxon>Phlebobranchia</taxon>
        <taxon>Cionidae</taxon>
        <taxon>Ciona</taxon>
    </lineage>
</organism>
<dbReference type="Ensembl" id="ENSCSAVT00000005553.1">
    <property type="protein sequence ID" value="ENSCSAVP00000005480.1"/>
    <property type="gene ID" value="ENSCSAVG00000003276.1"/>
</dbReference>
<dbReference type="CDD" id="cd19677">
    <property type="entry name" value="UBR-box_UBR7"/>
    <property type="match status" value="1"/>
</dbReference>
<dbReference type="STRING" id="51511.ENSCSAVP00000005480"/>
<proteinExistence type="predicted"/>
<evidence type="ECO:0000256" key="4">
    <source>
        <dbReference type="PROSITE-ProRule" id="PRU00508"/>
    </source>
</evidence>
<dbReference type="GeneTree" id="ENSGT00390000017610"/>
<feature type="domain" description="UBR-type" evidence="5">
    <location>
        <begin position="34"/>
        <end position="105"/>
    </location>
</feature>
<dbReference type="InterPro" id="IPR040204">
    <property type="entry name" value="UBR7"/>
</dbReference>
<evidence type="ECO:0000313" key="7">
    <source>
        <dbReference type="Proteomes" id="UP000007875"/>
    </source>
</evidence>
<dbReference type="Pfam" id="PF02207">
    <property type="entry name" value="zf-UBR"/>
    <property type="match status" value="1"/>
</dbReference>
<dbReference type="GO" id="GO:0061630">
    <property type="term" value="F:ubiquitin protein ligase activity"/>
    <property type="evidence" value="ECO:0007669"/>
    <property type="project" value="InterPro"/>
</dbReference>
<reference evidence="6" key="3">
    <citation type="submission" date="2025-09" db="UniProtKB">
        <authorList>
            <consortium name="Ensembl"/>
        </authorList>
    </citation>
    <scope>IDENTIFICATION</scope>
</reference>
<reference evidence="6" key="2">
    <citation type="submission" date="2025-08" db="UniProtKB">
        <authorList>
            <consortium name="Ensembl"/>
        </authorList>
    </citation>
    <scope>IDENTIFICATION</scope>
</reference>
<dbReference type="CDD" id="cd15542">
    <property type="entry name" value="PHD_UBR7"/>
    <property type="match status" value="1"/>
</dbReference>
<dbReference type="InterPro" id="IPR013083">
    <property type="entry name" value="Znf_RING/FYVE/PHD"/>
</dbReference>
<dbReference type="Proteomes" id="UP000007875">
    <property type="component" value="Unassembled WGS sequence"/>
</dbReference>
<name>H2YJI1_CIOSA</name>
<keyword evidence="3" id="KW-0862">Zinc</keyword>
<dbReference type="GO" id="GO:0005737">
    <property type="term" value="C:cytoplasm"/>
    <property type="evidence" value="ECO:0007669"/>
    <property type="project" value="TreeGrafter"/>
</dbReference>
<dbReference type="AlphaFoldDB" id="H2YJI1"/>
<dbReference type="SUPFAM" id="SSF57903">
    <property type="entry name" value="FYVE/PHD zinc finger"/>
    <property type="match status" value="1"/>
</dbReference>
<dbReference type="FunCoup" id="H2YJI1">
    <property type="interactions" value="581"/>
</dbReference>
<keyword evidence="2" id="KW-0863">Zinc-finger</keyword>
<evidence type="ECO:0000259" key="5">
    <source>
        <dbReference type="PROSITE" id="PS51157"/>
    </source>
</evidence>
<keyword evidence="7" id="KW-1185">Reference proteome</keyword>
<dbReference type="Gene3D" id="3.30.40.10">
    <property type="entry name" value="Zinc/RING finger domain, C3HC4 (zinc finger)"/>
    <property type="match status" value="1"/>
</dbReference>
<reference evidence="7" key="1">
    <citation type="submission" date="2003-08" db="EMBL/GenBank/DDBJ databases">
        <authorList>
            <person name="Birren B."/>
            <person name="Nusbaum C."/>
            <person name="Abebe A."/>
            <person name="Abouelleil A."/>
            <person name="Adekoya E."/>
            <person name="Ait-zahra M."/>
            <person name="Allen N."/>
            <person name="Allen T."/>
            <person name="An P."/>
            <person name="Anderson M."/>
            <person name="Anderson S."/>
            <person name="Arachchi H."/>
            <person name="Armbruster J."/>
            <person name="Bachantsang P."/>
            <person name="Baldwin J."/>
            <person name="Barry A."/>
            <person name="Bayul T."/>
            <person name="Blitshsteyn B."/>
            <person name="Bloom T."/>
            <person name="Blye J."/>
            <person name="Boguslavskiy L."/>
            <person name="Borowsky M."/>
            <person name="Boukhgalter B."/>
            <person name="Brunache A."/>
            <person name="Butler J."/>
            <person name="Calixte N."/>
            <person name="Calvo S."/>
            <person name="Camarata J."/>
            <person name="Campo K."/>
            <person name="Chang J."/>
            <person name="Cheshatsang Y."/>
            <person name="Citroen M."/>
            <person name="Collymore A."/>
            <person name="Considine T."/>
            <person name="Cook A."/>
            <person name="Cooke P."/>
            <person name="Corum B."/>
            <person name="Cuomo C."/>
            <person name="David R."/>
            <person name="Dawoe T."/>
            <person name="Degray S."/>
            <person name="Dodge S."/>
            <person name="Dooley K."/>
            <person name="Dorje P."/>
            <person name="Dorjee K."/>
            <person name="Dorris L."/>
            <person name="Duffey N."/>
            <person name="Dupes A."/>
            <person name="Elkins T."/>
            <person name="Engels R."/>
            <person name="Erickson J."/>
            <person name="Farina A."/>
            <person name="Faro S."/>
            <person name="Ferreira P."/>
            <person name="Fischer H."/>
            <person name="Fitzgerald M."/>
            <person name="Foley K."/>
            <person name="Gage D."/>
            <person name="Galagan J."/>
            <person name="Gearin G."/>
            <person name="Gnerre S."/>
            <person name="Gnirke A."/>
            <person name="Goyette A."/>
            <person name="Graham J."/>
            <person name="Grandbois E."/>
            <person name="Gyaltsen K."/>
            <person name="Hafez N."/>
            <person name="Hagopian D."/>
            <person name="Hagos B."/>
            <person name="Hall J."/>
            <person name="Hatcher B."/>
            <person name="Heller A."/>
            <person name="Higgins H."/>
            <person name="Honan T."/>
            <person name="Horn A."/>
            <person name="Houde N."/>
            <person name="Hughes L."/>
            <person name="Hulme W."/>
            <person name="Husby E."/>
            <person name="Iliev I."/>
            <person name="Jaffe D."/>
            <person name="Jones C."/>
            <person name="Kamal M."/>
            <person name="Kamat A."/>
            <person name="Kamvysselis M."/>
            <person name="Karlsson E."/>
            <person name="Kells C."/>
            <person name="Kieu A."/>
            <person name="Kisner P."/>
            <person name="Kodira C."/>
            <person name="Kulbokas E."/>
            <person name="Labutti K."/>
            <person name="Lama D."/>
            <person name="Landers T."/>
            <person name="Leger J."/>
            <person name="Levine S."/>
            <person name="Lewis D."/>
            <person name="Lewis T."/>
            <person name="Lindblad-toh K."/>
            <person name="Liu X."/>
            <person name="Lokyitsang T."/>
            <person name="Lokyitsang Y."/>
            <person name="Lucien O."/>
            <person name="Lui A."/>
            <person name="Ma L.J."/>
            <person name="Mabbitt R."/>
            <person name="Macdonald J."/>
            <person name="Maclean C."/>
            <person name="Major J."/>
            <person name="Manning J."/>
            <person name="Marabella R."/>
            <person name="Maru K."/>
            <person name="Matthews C."/>
            <person name="Mauceli E."/>
            <person name="Mccarthy M."/>
            <person name="Mcdonough S."/>
            <person name="Mcghee T."/>
            <person name="Meldrim J."/>
            <person name="Meneus L."/>
            <person name="Mesirov J."/>
            <person name="Mihalev A."/>
            <person name="Mihova T."/>
            <person name="Mikkelsen T."/>
            <person name="Mlenga V."/>
            <person name="Moru K."/>
            <person name="Mozes J."/>
            <person name="Mulrain L."/>
            <person name="Munson G."/>
            <person name="Naylor J."/>
            <person name="Newes C."/>
            <person name="Nguyen C."/>
            <person name="Nguyen N."/>
            <person name="Nguyen T."/>
            <person name="Nicol R."/>
            <person name="Nielsen C."/>
            <person name="Nizzari M."/>
            <person name="Norbu C."/>
            <person name="Norbu N."/>
            <person name="O'donnell P."/>
            <person name="Okoawo O."/>
            <person name="O'leary S."/>
            <person name="Omotosho B."/>
            <person name="O'neill K."/>
            <person name="Osman S."/>
            <person name="Parker S."/>
            <person name="Perrin D."/>
            <person name="Phunkhang P."/>
            <person name="Piqani B."/>
            <person name="Purcell S."/>
            <person name="Rachupka T."/>
            <person name="Ramasamy U."/>
            <person name="Rameau R."/>
            <person name="Ray V."/>
            <person name="Raymond C."/>
            <person name="Retta R."/>
            <person name="Richardson S."/>
            <person name="Rise C."/>
            <person name="Rodriguez J."/>
            <person name="Rogers J."/>
            <person name="Rogov P."/>
            <person name="Rutman M."/>
            <person name="Schupbach R."/>
            <person name="Seaman C."/>
            <person name="Settipalli S."/>
            <person name="Sharpe T."/>
            <person name="Sheridan J."/>
            <person name="Sherpa N."/>
            <person name="Shi J."/>
            <person name="Smirnov S."/>
            <person name="Smith C."/>
            <person name="Sougnez C."/>
            <person name="Spencer B."/>
            <person name="Stalker J."/>
            <person name="Stange-thomann N."/>
            <person name="Stavropoulos S."/>
            <person name="Stetson K."/>
            <person name="Stone C."/>
            <person name="Stone S."/>
            <person name="Stubbs M."/>
            <person name="Talamas J."/>
            <person name="Tchuinga P."/>
            <person name="Tenzing P."/>
            <person name="Tesfaye S."/>
            <person name="Theodore J."/>
            <person name="Thoulutsang Y."/>
            <person name="Topham K."/>
            <person name="Towey S."/>
            <person name="Tsamla T."/>
            <person name="Tsomo N."/>
            <person name="Vallee D."/>
            <person name="Vassiliev H."/>
            <person name="Venkataraman V."/>
            <person name="Vinson J."/>
            <person name="Vo A."/>
            <person name="Wade C."/>
            <person name="Wang S."/>
            <person name="Wangchuk T."/>
            <person name="Wangdi T."/>
            <person name="Whittaker C."/>
            <person name="Wilkinson J."/>
            <person name="Wu Y."/>
            <person name="Wyman D."/>
            <person name="Yadav S."/>
            <person name="Yang S."/>
            <person name="Yang X."/>
            <person name="Yeager S."/>
            <person name="Yee E."/>
            <person name="Young G."/>
            <person name="Zainoun J."/>
            <person name="Zembeck L."/>
            <person name="Zimmer A."/>
            <person name="Zody M."/>
            <person name="Lander E."/>
        </authorList>
    </citation>
    <scope>NUCLEOTIDE SEQUENCE [LARGE SCALE GENOMIC DNA]</scope>
</reference>
<evidence type="ECO:0000256" key="3">
    <source>
        <dbReference type="ARBA" id="ARBA00022833"/>
    </source>
</evidence>
<dbReference type="PANTHER" id="PTHR13513">
    <property type="entry name" value="E3 UBIQUITIN-PROTEIN LIGASE UBR7"/>
    <property type="match status" value="1"/>
</dbReference>
<dbReference type="InterPro" id="IPR003126">
    <property type="entry name" value="Znf_UBR"/>
</dbReference>
<evidence type="ECO:0000313" key="6">
    <source>
        <dbReference type="Ensembl" id="ENSCSAVP00000005480.1"/>
    </source>
</evidence>
<dbReference type="InterPro" id="IPR011011">
    <property type="entry name" value="Znf_FYVE_PHD"/>
</dbReference>
<dbReference type="SMART" id="SM00396">
    <property type="entry name" value="ZnF_UBR1"/>
    <property type="match status" value="1"/>
</dbReference>
<dbReference type="InParanoid" id="H2YJI1"/>
<sequence length="311" mass="35170">LEQEEEGVSLQDVIEEDAELEATASAVLGGSDDKACTYPLGYVKRQALFACATCDTGDQPAGLCLACSLECHNSHELYELYTKRGFRCDCGNLKFADFKCKLVPGKDPTNDENKYGQNFKGLYCSCHRPYPDEEDDVDDDMIQCVVCEDWFHGRHLGATKVPPGMEYSEMVCFDCTKRLDEHIDGATHEKNGEKAPHVNGASFWPSDWRMILCRCGSCVTIYKELDVEFLLEESDTVKAYEEKGRREQSTGLEGVEGMSRVHQIEMIHGFNNMKEGLTEFLKSFADQGKVVTADDIRQFFQTLNQKRRRLD</sequence>
<protein>
    <recommendedName>
        <fullName evidence="5">UBR-type domain-containing protein</fullName>
    </recommendedName>
</protein>
<dbReference type="InterPro" id="IPR047506">
    <property type="entry name" value="UBR7-like_UBR-box"/>
</dbReference>
<dbReference type="GO" id="GO:0008270">
    <property type="term" value="F:zinc ion binding"/>
    <property type="evidence" value="ECO:0007669"/>
    <property type="project" value="UniProtKB-KW"/>
</dbReference>
<dbReference type="eggNOG" id="KOG2752">
    <property type="taxonomic scope" value="Eukaryota"/>
</dbReference>
<keyword evidence="1" id="KW-0479">Metal-binding</keyword>